<dbReference type="KEGG" id="mmg:MTBMA_c08590"/>
<accession>D9PW56</accession>
<name>D9PW56_METTM</name>
<dbReference type="HOGENOM" id="CLU_1109519_0_0_2"/>
<dbReference type="PaxDb" id="79929-MTBMA_c08590"/>
<protein>
    <recommendedName>
        <fullName evidence="1">DZANK-type domain-containing protein</fullName>
    </recommendedName>
</protein>
<reference key="1">
    <citation type="submission" date="2009-08" db="EMBL/GenBank/DDBJ databases">
        <title>The genome sequence of Methanothermobacter marburgensis.</title>
        <authorList>
            <person name="Kaster A."/>
            <person name="Seedorf H."/>
            <person name="Goenrich M."/>
            <person name="Wiezer A."/>
            <person name="Liesegang H."/>
            <person name="Thauer R."/>
            <person name="Gottschalk G."/>
        </authorList>
    </citation>
    <scope>NUCLEOTIDE SEQUENCE</scope>
    <source>
        <strain>Marburg</strain>
    </source>
</reference>
<dbReference type="Proteomes" id="UP000000345">
    <property type="component" value="Chromosome"/>
</dbReference>
<sequence>MANGNSESSNTLYCMECREKIPDGFKFCTSCGAPVVKNRGLHIEGEQIASHDNIKICPECGYKLTLQSRFCTNCGNRIGTLMVASSCPHCGTDAKPGQQFCIECGESLVKAGPTSEDISKALAIKKSEKEECGESLVKAGPTSEDISKALAIKKSKSENKEESNYENKLKHEVYKLESRFFNTFDEIIDSADTLLKGIISKRNSLRENECGYIVCDTCNRYYKLRPWDDPQEFLKKCECGGTLIFMEELR</sequence>
<dbReference type="GeneID" id="9704567"/>
<proteinExistence type="predicted"/>
<dbReference type="Pfam" id="PF12773">
    <property type="entry name" value="DZR"/>
    <property type="match status" value="1"/>
</dbReference>
<evidence type="ECO:0000259" key="1">
    <source>
        <dbReference type="Pfam" id="PF12773"/>
    </source>
</evidence>
<organism evidence="2 3">
    <name type="scientific">Methanothermobacter marburgensis (strain ATCC BAA-927 / DSM 2133 / JCM 14651 / NBRC 100331 / OCM 82 / Marburg)</name>
    <name type="common">Methanobacterium thermoautotrophicum</name>
    <dbReference type="NCBI Taxonomy" id="79929"/>
    <lineage>
        <taxon>Archaea</taxon>
        <taxon>Methanobacteriati</taxon>
        <taxon>Methanobacteriota</taxon>
        <taxon>Methanomada group</taxon>
        <taxon>Methanobacteria</taxon>
        <taxon>Methanobacteriales</taxon>
        <taxon>Methanobacteriaceae</taxon>
        <taxon>Methanothermobacter</taxon>
    </lineage>
</organism>
<evidence type="ECO:0000313" key="3">
    <source>
        <dbReference type="Proteomes" id="UP000000345"/>
    </source>
</evidence>
<dbReference type="OrthoDB" id="71382at2157"/>
<dbReference type="PATRIC" id="fig|79929.8.peg.839"/>
<dbReference type="RefSeq" id="WP_013295678.1">
    <property type="nucleotide sequence ID" value="NC_014408.1"/>
</dbReference>
<dbReference type="InterPro" id="IPR025874">
    <property type="entry name" value="DZR"/>
</dbReference>
<gene>
    <name evidence="2" type="ordered locus">MTBMA_c08590</name>
</gene>
<evidence type="ECO:0000313" key="2">
    <source>
        <dbReference type="EMBL" id="ADL58454.1"/>
    </source>
</evidence>
<keyword evidence="3" id="KW-1185">Reference proteome</keyword>
<dbReference type="AlphaFoldDB" id="D9PW56"/>
<dbReference type="EMBL" id="CP001710">
    <property type="protein sequence ID" value="ADL58454.1"/>
    <property type="molecule type" value="Genomic_DNA"/>
</dbReference>
<feature type="domain" description="DZANK-type" evidence="1">
    <location>
        <begin position="14"/>
        <end position="75"/>
    </location>
</feature>
<dbReference type="STRING" id="79929.MTBMA_c08590"/>
<reference evidence="2 3" key="2">
    <citation type="journal article" date="2010" name="J. Bacteriol.">
        <title>Complete genome sequence of Methanothermobacter marburgensis, a methanoarchaeon model organism.</title>
        <authorList>
            <person name="Liesegang H."/>
            <person name="Kaster A.K."/>
            <person name="Wiezer A."/>
            <person name="Goenrich M."/>
            <person name="Wollherr A."/>
            <person name="Seedorf H."/>
            <person name="Gottschalk G."/>
            <person name="Thauer R.K."/>
        </authorList>
    </citation>
    <scope>NUCLEOTIDE SEQUENCE [LARGE SCALE GENOMIC DNA]</scope>
    <source>
        <strain evidence="3">ATCC BAA-927 / DSM 2133 / JCM 14651 / NBRC 100331 / OCM 82 / Marburg</strain>
    </source>
</reference>